<organism evidence="11 12">
    <name type="scientific">Catenaria anguillulae PL171</name>
    <dbReference type="NCBI Taxonomy" id="765915"/>
    <lineage>
        <taxon>Eukaryota</taxon>
        <taxon>Fungi</taxon>
        <taxon>Fungi incertae sedis</taxon>
        <taxon>Blastocladiomycota</taxon>
        <taxon>Blastocladiomycetes</taxon>
        <taxon>Blastocladiales</taxon>
        <taxon>Catenariaceae</taxon>
        <taxon>Catenaria</taxon>
    </lineage>
</organism>
<evidence type="ECO:0000259" key="10">
    <source>
        <dbReference type="PROSITE" id="PS50011"/>
    </source>
</evidence>
<dbReference type="GO" id="GO:0005634">
    <property type="term" value="C:nucleus"/>
    <property type="evidence" value="ECO:0007669"/>
    <property type="project" value="TreeGrafter"/>
</dbReference>
<dbReference type="FunFam" id="3.30.200.20:FF:000087">
    <property type="entry name" value="Dual specificity tyrosine-phosphorylation-regulated kinase 1A"/>
    <property type="match status" value="1"/>
</dbReference>
<dbReference type="InterPro" id="IPR008271">
    <property type="entry name" value="Ser/Thr_kinase_AS"/>
</dbReference>
<feature type="non-terminal residue" evidence="11">
    <location>
        <position position="490"/>
    </location>
</feature>
<keyword evidence="6 7" id="KW-0067">ATP-binding</keyword>
<feature type="domain" description="Protein kinase" evidence="10">
    <location>
        <begin position="128"/>
        <end position="484"/>
    </location>
</feature>
<comment type="caution">
    <text evidence="11">The sequence shown here is derived from an EMBL/GenBank/DDBJ whole genome shotgun (WGS) entry which is preliminary data.</text>
</comment>
<evidence type="ECO:0000313" key="11">
    <source>
        <dbReference type="EMBL" id="ORZ36617.1"/>
    </source>
</evidence>
<dbReference type="OrthoDB" id="9332038at2759"/>
<evidence type="ECO:0000256" key="8">
    <source>
        <dbReference type="RuleBase" id="RU000304"/>
    </source>
</evidence>
<evidence type="ECO:0000256" key="2">
    <source>
        <dbReference type="ARBA" id="ARBA00022527"/>
    </source>
</evidence>
<evidence type="ECO:0000256" key="9">
    <source>
        <dbReference type="SAM" id="MobiDB-lite"/>
    </source>
</evidence>
<keyword evidence="12" id="KW-1185">Reference proteome</keyword>
<dbReference type="GO" id="GO:0005737">
    <property type="term" value="C:cytoplasm"/>
    <property type="evidence" value="ECO:0007669"/>
    <property type="project" value="TreeGrafter"/>
</dbReference>
<dbReference type="PROSITE" id="PS50011">
    <property type="entry name" value="PROTEIN_KINASE_DOM"/>
    <property type="match status" value="1"/>
</dbReference>
<keyword evidence="5 11" id="KW-0418">Kinase</keyword>
<feature type="region of interest" description="Disordered" evidence="9">
    <location>
        <begin position="1"/>
        <end position="52"/>
    </location>
</feature>
<sequence>MATRGSSGVWAAVGSSGSKRRTGSNQPGAGNNKVHPTGSGTGSASTAADHRKSIVRRTRDSLLCKLTLLLVETYRTANPHFRYTQHQNPRRVLTKPSKPARNDGFDNDDNDYILYVNDLLGEDADRRYQIIDILGQGTFGQVVKCQHVKSGTVVAVKVIKNKPAYFNQSLMEVNVLEMLNNKFDKHDKRHIIRLKDSFVFRRHLCLVFESLSINLYELIKQNQFRGLDLTLVRSFTSQIMDALTCLAEAKLIHCDLKPENILLRGLHENQLKVIDFGSACMEHQTVYTYIQSRFYRSPEVLLGLPYTNAIDVWSLGCIVAELFLGLPIFPGTSEYNQVSRIVDMLGVPPAYMIEVGKNAKAYFVKVAGGEPLAPNPAGGANAAAGSRRGATRTPAVYKLKSREQYSREYNTNEQPSKRYFAGTSLREVIMQYPMSRKLSGAELDDHLRQRECLVDFLRGLLHLNPIERWSAQQAKCIRLSRRRVARAVAA</sequence>
<keyword evidence="4 7" id="KW-0547">Nucleotide-binding</keyword>
<evidence type="ECO:0000313" key="12">
    <source>
        <dbReference type="Proteomes" id="UP000193411"/>
    </source>
</evidence>
<name>A0A1Y2HPS9_9FUNG</name>
<accession>A0A1Y2HPS9</accession>
<dbReference type="SMART" id="SM00220">
    <property type="entry name" value="S_TKc"/>
    <property type="match status" value="1"/>
</dbReference>
<proteinExistence type="inferred from homology"/>
<evidence type="ECO:0000256" key="7">
    <source>
        <dbReference type="PROSITE-ProRule" id="PRU10141"/>
    </source>
</evidence>
<gene>
    <name evidence="11" type="ORF">BCR44DRAFT_124246</name>
</gene>
<evidence type="ECO:0000256" key="5">
    <source>
        <dbReference type="ARBA" id="ARBA00022777"/>
    </source>
</evidence>
<dbReference type="GO" id="GO:0005524">
    <property type="term" value="F:ATP binding"/>
    <property type="evidence" value="ECO:0007669"/>
    <property type="project" value="UniProtKB-UniRule"/>
</dbReference>
<dbReference type="Gene3D" id="1.10.510.10">
    <property type="entry name" value="Transferase(Phosphotransferase) domain 1"/>
    <property type="match status" value="1"/>
</dbReference>
<comment type="similarity">
    <text evidence="1">Belongs to the protein kinase superfamily. CMGC Ser/Thr protein kinase family. MNB/DYRK subfamily.</text>
</comment>
<dbReference type="PROSITE" id="PS00107">
    <property type="entry name" value="PROTEIN_KINASE_ATP"/>
    <property type="match status" value="1"/>
</dbReference>
<dbReference type="PANTHER" id="PTHR24058:SF17">
    <property type="entry name" value="HOMEODOMAIN INTERACTING PROTEIN KINASE, ISOFORM D"/>
    <property type="match status" value="1"/>
</dbReference>
<dbReference type="InterPro" id="IPR050494">
    <property type="entry name" value="Ser_Thr_dual-spec_kinase"/>
</dbReference>
<evidence type="ECO:0000256" key="3">
    <source>
        <dbReference type="ARBA" id="ARBA00022679"/>
    </source>
</evidence>
<dbReference type="InterPro" id="IPR017441">
    <property type="entry name" value="Protein_kinase_ATP_BS"/>
</dbReference>
<dbReference type="Pfam" id="PF00069">
    <property type="entry name" value="Pkinase"/>
    <property type="match status" value="1"/>
</dbReference>
<protein>
    <submittedName>
        <fullName evidence="11">Kinase-like domain-containing protein</fullName>
    </submittedName>
</protein>
<keyword evidence="2 8" id="KW-0723">Serine/threonine-protein kinase</keyword>
<dbReference type="Gene3D" id="3.30.200.20">
    <property type="entry name" value="Phosphorylase Kinase, domain 1"/>
    <property type="match status" value="1"/>
</dbReference>
<feature type="compositionally biased region" description="Low complexity" evidence="9">
    <location>
        <begin position="1"/>
        <end position="17"/>
    </location>
</feature>
<dbReference type="AlphaFoldDB" id="A0A1Y2HPS9"/>
<dbReference type="Proteomes" id="UP000193411">
    <property type="component" value="Unassembled WGS sequence"/>
</dbReference>
<dbReference type="GO" id="GO:0004713">
    <property type="term" value="F:protein tyrosine kinase activity"/>
    <property type="evidence" value="ECO:0007669"/>
    <property type="project" value="TreeGrafter"/>
</dbReference>
<dbReference type="InterPro" id="IPR011009">
    <property type="entry name" value="Kinase-like_dom_sf"/>
</dbReference>
<evidence type="ECO:0000256" key="4">
    <source>
        <dbReference type="ARBA" id="ARBA00022741"/>
    </source>
</evidence>
<dbReference type="SUPFAM" id="SSF56112">
    <property type="entry name" value="Protein kinase-like (PK-like)"/>
    <property type="match status" value="1"/>
</dbReference>
<evidence type="ECO:0000256" key="1">
    <source>
        <dbReference type="ARBA" id="ARBA00008867"/>
    </source>
</evidence>
<evidence type="ECO:0000256" key="6">
    <source>
        <dbReference type="ARBA" id="ARBA00022840"/>
    </source>
</evidence>
<feature type="binding site" evidence="7">
    <location>
        <position position="157"/>
    </location>
    <ligand>
        <name>ATP</name>
        <dbReference type="ChEBI" id="CHEBI:30616"/>
    </ligand>
</feature>
<dbReference type="InterPro" id="IPR000719">
    <property type="entry name" value="Prot_kinase_dom"/>
</dbReference>
<reference evidence="11 12" key="1">
    <citation type="submission" date="2016-07" db="EMBL/GenBank/DDBJ databases">
        <title>Pervasive Adenine N6-methylation of Active Genes in Fungi.</title>
        <authorList>
            <consortium name="DOE Joint Genome Institute"/>
            <person name="Mondo S.J."/>
            <person name="Dannebaum R.O."/>
            <person name="Kuo R.C."/>
            <person name="Labutti K."/>
            <person name="Haridas S."/>
            <person name="Kuo A."/>
            <person name="Salamov A."/>
            <person name="Ahrendt S.R."/>
            <person name="Lipzen A."/>
            <person name="Sullivan W."/>
            <person name="Andreopoulos W.B."/>
            <person name="Clum A."/>
            <person name="Lindquist E."/>
            <person name="Daum C."/>
            <person name="Ramamoorthy G.K."/>
            <person name="Gryganskyi A."/>
            <person name="Culley D."/>
            <person name="Magnuson J.K."/>
            <person name="James T.Y."/>
            <person name="O'Malley M.A."/>
            <person name="Stajich J.E."/>
            <person name="Spatafora J.W."/>
            <person name="Visel A."/>
            <person name="Grigoriev I.V."/>
        </authorList>
    </citation>
    <scope>NUCLEOTIDE SEQUENCE [LARGE SCALE GENOMIC DNA]</scope>
    <source>
        <strain evidence="11 12">PL171</strain>
    </source>
</reference>
<dbReference type="STRING" id="765915.A0A1Y2HPS9"/>
<dbReference type="EMBL" id="MCFL01000016">
    <property type="protein sequence ID" value="ORZ36617.1"/>
    <property type="molecule type" value="Genomic_DNA"/>
</dbReference>
<dbReference type="PANTHER" id="PTHR24058">
    <property type="entry name" value="DUAL SPECIFICITY PROTEIN KINASE"/>
    <property type="match status" value="1"/>
</dbReference>
<dbReference type="PROSITE" id="PS00108">
    <property type="entry name" value="PROTEIN_KINASE_ST"/>
    <property type="match status" value="1"/>
</dbReference>
<dbReference type="GO" id="GO:0004674">
    <property type="term" value="F:protein serine/threonine kinase activity"/>
    <property type="evidence" value="ECO:0007669"/>
    <property type="project" value="UniProtKB-KW"/>
</dbReference>
<keyword evidence="3" id="KW-0808">Transferase</keyword>